<keyword evidence="3 6" id="KW-0285">Flavoprotein</keyword>
<evidence type="ECO:0000256" key="3">
    <source>
        <dbReference type="ARBA" id="ARBA00022630"/>
    </source>
</evidence>
<dbReference type="InterPro" id="IPR012132">
    <property type="entry name" value="GMC_OxRdtase"/>
</dbReference>
<dbReference type="OrthoDB" id="9785276at2"/>
<dbReference type="SUPFAM" id="SSF54373">
    <property type="entry name" value="FAD-linked reductases, C-terminal domain"/>
    <property type="match status" value="1"/>
</dbReference>
<proteinExistence type="inferred from homology"/>
<organism evidence="9 10">
    <name type="scientific">Paraburkholderia acidisoli</name>
    <dbReference type="NCBI Taxonomy" id="2571748"/>
    <lineage>
        <taxon>Bacteria</taxon>
        <taxon>Pseudomonadati</taxon>
        <taxon>Pseudomonadota</taxon>
        <taxon>Betaproteobacteria</taxon>
        <taxon>Burkholderiales</taxon>
        <taxon>Burkholderiaceae</taxon>
        <taxon>Paraburkholderia</taxon>
    </lineage>
</organism>
<feature type="binding site" evidence="5">
    <location>
        <position position="80"/>
    </location>
    <ligand>
        <name>FAD</name>
        <dbReference type="ChEBI" id="CHEBI:57692"/>
    </ligand>
</feature>
<dbReference type="GO" id="GO:0016614">
    <property type="term" value="F:oxidoreductase activity, acting on CH-OH group of donors"/>
    <property type="evidence" value="ECO:0007669"/>
    <property type="project" value="InterPro"/>
</dbReference>
<dbReference type="PANTHER" id="PTHR11552:SF147">
    <property type="entry name" value="CHOLINE DEHYDROGENASE, MITOCHONDRIAL"/>
    <property type="match status" value="1"/>
</dbReference>
<comment type="cofactor">
    <cofactor evidence="1 5">
        <name>FAD</name>
        <dbReference type="ChEBI" id="CHEBI:57692"/>
    </cofactor>
</comment>
<keyword evidence="10" id="KW-1185">Reference proteome</keyword>
<dbReference type="PROSITE" id="PS00623">
    <property type="entry name" value="GMC_OXRED_1"/>
    <property type="match status" value="1"/>
</dbReference>
<dbReference type="RefSeq" id="WP_158953549.1">
    <property type="nucleotide sequence ID" value="NZ_CP046914.1"/>
</dbReference>
<evidence type="ECO:0000259" key="8">
    <source>
        <dbReference type="PROSITE" id="PS00624"/>
    </source>
</evidence>
<feature type="domain" description="Glucose-methanol-choline oxidoreductase N-terminal" evidence="7">
    <location>
        <begin position="78"/>
        <end position="101"/>
    </location>
</feature>
<dbReference type="GO" id="GO:0016874">
    <property type="term" value="F:ligase activity"/>
    <property type="evidence" value="ECO:0007669"/>
    <property type="project" value="UniProtKB-KW"/>
</dbReference>
<dbReference type="PIRSF" id="PIRSF000137">
    <property type="entry name" value="Alcohol_oxidase"/>
    <property type="match status" value="1"/>
</dbReference>
<dbReference type="AlphaFoldDB" id="A0A7Z2GMS8"/>
<name>A0A7Z2GMS8_9BURK</name>
<evidence type="ECO:0000256" key="5">
    <source>
        <dbReference type="PIRSR" id="PIRSR000137-2"/>
    </source>
</evidence>
<keyword evidence="4 5" id="KW-0274">FAD</keyword>
<dbReference type="PANTHER" id="PTHR11552">
    <property type="entry name" value="GLUCOSE-METHANOL-CHOLINE GMC OXIDOREDUCTASE"/>
    <property type="match status" value="1"/>
</dbReference>
<dbReference type="InterPro" id="IPR000172">
    <property type="entry name" value="GMC_OxRdtase_N"/>
</dbReference>
<dbReference type="Pfam" id="PF00732">
    <property type="entry name" value="GMC_oxred_N"/>
    <property type="match status" value="1"/>
</dbReference>
<evidence type="ECO:0000256" key="6">
    <source>
        <dbReference type="RuleBase" id="RU003968"/>
    </source>
</evidence>
<dbReference type="KEGG" id="pacs:FAZ98_21395"/>
<comment type="similarity">
    <text evidence="2 6">Belongs to the GMC oxidoreductase family.</text>
</comment>
<evidence type="ECO:0000259" key="7">
    <source>
        <dbReference type="PROSITE" id="PS00623"/>
    </source>
</evidence>
<gene>
    <name evidence="9" type="ORF">FAZ98_21395</name>
</gene>
<dbReference type="Gene3D" id="3.50.50.60">
    <property type="entry name" value="FAD/NAD(P)-binding domain"/>
    <property type="match status" value="1"/>
</dbReference>
<evidence type="ECO:0000313" key="10">
    <source>
        <dbReference type="Proteomes" id="UP000433577"/>
    </source>
</evidence>
<dbReference type="Gene3D" id="3.30.560.10">
    <property type="entry name" value="Glucose Oxidase, domain 3"/>
    <property type="match status" value="1"/>
</dbReference>
<accession>A0A7Z2GMS8</accession>
<dbReference type="EMBL" id="CP046914">
    <property type="protein sequence ID" value="QGZ64279.1"/>
    <property type="molecule type" value="Genomic_DNA"/>
</dbReference>
<keyword evidence="9" id="KW-0436">Ligase</keyword>
<evidence type="ECO:0000256" key="1">
    <source>
        <dbReference type="ARBA" id="ARBA00001974"/>
    </source>
</evidence>
<evidence type="ECO:0000256" key="4">
    <source>
        <dbReference type="ARBA" id="ARBA00022827"/>
    </source>
</evidence>
<sequence length="551" mass="59628">MYDYIIVGAGPAGCVLARRLSDDPSIRVLLVEAGKPDRHPYFHFPAGFAKLSAGMGSWGWSTVPQKHVDNKVFVYPQGKVLGGGSSINAQVYMRGNRADYDDWENECGCPGWAYANVLPYFKRAENNQRLCDDYHAYGGPLGVSDPIGPAPISHAYLRAAQEAGIPFNPDFNGARQEGCGFYQLTTLNAKRCSAATGYLKPVLGRPNLTVWTGALTTRIVVEGARATGIEVVKDGSSNREIVRCEREVLVTSGAIGSPRLLLLSGIGQADELRKAGVTPVHDLPGVGKNLHDHFDLYVIAECRGPFTYDKYNAPHHAAWAGLQYALFKNGPVASNLCEAGGFWFTDPASRAPDIQFHFMLGSSVERAGEKLWQECGVTLNSAIMHPRSRGTVTLANSDPAAAPLIDPNFWDDPYDKAMSIAGFRLAREIMAQPALAPYVLAERIPGPDVMTDEQIVAHAARHSKTDYHPVGTCKMGTDDMAVVDPLTLKVHGLEGLRVCDSSIMPRVVSSNTNAPTIMIGERAADMVLGKTLTAPDRPAAARRHSTDRATV</sequence>
<dbReference type="Proteomes" id="UP000433577">
    <property type="component" value="Chromosome 2"/>
</dbReference>
<feature type="binding site" evidence="5">
    <location>
        <begin position="88"/>
        <end position="91"/>
    </location>
    <ligand>
        <name>FAD</name>
        <dbReference type="ChEBI" id="CHEBI:57692"/>
    </ligand>
</feature>
<evidence type="ECO:0000313" key="9">
    <source>
        <dbReference type="EMBL" id="QGZ64279.1"/>
    </source>
</evidence>
<feature type="domain" description="Glucose-methanol-choline oxidoreductase N-terminal" evidence="8">
    <location>
        <begin position="253"/>
        <end position="267"/>
    </location>
</feature>
<dbReference type="PROSITE" id="PS00624">
    <property type="entry name" value="GMC_OXRED_2"/>
    <property type="match status" value="1"/>
</dbReference>
<dbReference type="InterPro" id="IPR036188">
    <property type="entry name" value="FAD/NAD-bd_sf"/>
</dbReference>
<evidence type="ECO:0000256" key="2">
    <source>
        <dbReference type="ARBA" id="ARBA00010790"/>
    </source>
</evidence>
<dbReference type="SUPFAM" id="SSF51905">
    <property type="entry name" value="FAD/NAD(P)-binding domain"/>
    <property type="match status" value="1"/>
</dbReference>
<dbReference type="InterPro" id="IPR007867">
    <property type="entry name" value="GMC_OxRtase_C"/>
</dbReference>
<reference evidence="9 10" key="1">
    <citation type="submission" date="2019-12" db="EMBL/GenBank/DDBJ databases">
        <title>Paraburkholderia acidiphila 7Q-K02 sp. nov and Paraburkholderia acidisoli DHF22 sp. nov., two strains isolated from forest soil.</title>
        <authorList>
            <person name="Gao Z."/>
            <person name="Qiu L."/>
        </authorList>
    </citation>
    <scope>NUCLEOTIDE SEQUENCE [LARGE SCALE GENOMIC DNA]</scope>
    <source>
        <strain evidence="9 10">DHF22</strain>
    </source>
</reference>
<dbReference type="GO" id="GO:0050660">
    <property type="term" value="F:flavin adenine dinucleotide binding"/>
    <property type="evidence" value="ECO:0007669"/>
    <property type="project" value="InterPro"/>
</dbReference>
<protein>
    <submittedName>
        <fullName evidence="9">Alanine-phosphoribitol ligase</fullName>
    </submittedName>
</protein>
<dbReference type="Pfam" id="PF05199">
    <property type="entry name" value="GMC_oxred_C"/>
    <property type="match status" value="1"/>
</dbReference>